<organism evidence="14 15">
    <name type="scientific">Ancylobacter novellus</name>
    <name type="common">Thiobacillus novellus</name>
    <dbReference type="NCBI Taxonomy" id="921"/>
    <lineage>
        <taxon>Bacteria</taxon>
        <taxon>Pseudomonadati</taxon>
        <taxon>Pseudomonadota</taxon>
        <taxon>Alphaproteobacteria</taxon>
        <taxon>Hyphomicrobiales</taxon>
        <taxon>Xanthobacteraceae</taxon>
        <taxon>Ancylobacter</taxon>
    </lineage>
</organism>
<dbReference type="InterPro" id="IPR035907">
    <property type="entry name" value="Hppk_sf"/>
</dbReference>
<dbReference type="GO" id="GO:0016301">
    <property type="term" value="F:kinase activity"/>
    <property type="evidence" value="ECO:0007669"/>
    <property type="project" value="UniProtKB-KW"/>
</dbReference>
<dbReference type="InterPro" id="IPR000550">
    <property type="entry name" value="Hppk"/>
</dbReference>
<keyword evidence="5" id="KW-0808">Transferase</keyword>
<dbReference type="EMBL" id="QFPN01000033">
    <property type="protein sequence ID" value="PZQ09553.1"/>
    <property type="molecule type" value="Genomic_DNA"/>
</dbReference>
<dbReference type="Proteomes" id="UP000249577">
    <property type="component" value="Unassembled WGS sequence"/>
</dbReference>
<keyword evidence="8" id="KW-0067">ATP-binding</keyword>
<evidence type="ECO:0000313" key="15">
    <source>
        <dbReference type="Proteomes" id="UP000249577"/>
    </source>
</evidence>
<evidence type="ECO:0000256" key="6">
    <source>
        <dbReference type="ARBA" id="ARBA00022741"/>
    </source>
</evidence>
<evidence type="ECO:0000256" key="11">
    <source>
        <dbReference type="ARBA" id="ARBA00029766"/>
    </source>
</evidence>
<gene>
    <name evidence="14" type="primary">folK</name>
    <name evidence="14" type="ORF">DI565_20435</name>
</gene>
<dbReference type="GO" id="GO:0046656">
    <property type="term" value="P:folic acid biosynthetic process"/>
    <property type="evidence" value="ECO:0007669"/>
    <property type="project" value="UniProtKB-KW"/>
</dbReference>
<dbReference type="GO" id="GO:0003848">
    <property type="term" value="F:2-amino-4-hydroxy-6-hydroxymethyldihydropteridine diphosphokinase activity"/>
    <property type="evidence" value="ECO:0007669"/>
    <property type="project" value="UniProtKB-EC"/>
</dbReference>
<evidence type="ECO:0000256" key="12">
    <source>
        <dbReference type="ARBA" id="ARBA00033413"/>
    </source>
</evidence>
<protein>
    <recommendedName>
        <fullName evidence="4">2-amino-4-hydroxy-6-hydroxymethyldihydropteridine pyrophosphokinase</fullName>
        <ecNumber evidence="3">2.7.6.3</ecNumber>
    </recommendedName>
    <alternativeName>
        <fullName evidence="11">6-hydroxymethyl-7,8-dihydropterin pyrophosphokinase</fullName>
    </alternativeName>
    <alternativeName>
        <fullName evidence="12">7,8-dihydro-6-hydroxymethylpterin-pyrophosphokinase</fullName>
    </alternativeName>
</protein>
<evidence type="ECO:0000256" key="1">
    <source>
        <dbReference type="ARBA" id="ARBA00005051"/>
    </source>
</evidence>
<evidence type="ECO:0000256" key="4">
    <source>
        <dbReference type="ARBA" id="ARBA00016218"/>
    </source>
</evidence>
<comment type="caution">
    <text evidence="14">The sequence shown here is derived from an EMBL/GenBank/DDBJ whole genome shotgun (WGS) entry which is preliminary data.</text>
</comment>
<dbReference type="NCBIfam" id="TIGR01498">
    <property type="entry name" value="folK"/>
    <property type="match status" value="1"/>
</dbReference>
<dbReference type="EC" id="2.7.6.3" evidence="3"/>
<keyword evidence="6" id="KW-0547">Nucleotide-binding</keyword>
<evidence type="ECO:0000313" key="14">
    <source>
        <dbReference type="EMBL" id="PZQ09553.1"/>
    </source>
</evidence>
<sequence length="175" mass="18484">MSGVPEAAGRPFADTLVALGANLPAADGTGPLEACRRAAAALDGICGLPLVALSNWWETPADPPDPRSPPYVNGVARLRGTADPLALLRALQAIEDAAGRVRPYPNAPRTLDLDLIAVGGTVRGAPDPVLPHPRAHLRRFVLLPLAEVAPGWRHPVEGPVEALLERLPPMPMRRL</sequence>
<feature type="domain" description="7,8-dihydro-6-hydroxymethylpterin-pyrophosphokinase" evidence="13">
    <location>
        <begin position="17"/>
        <end position="150"/>
    </location>
</feature>
<dbReference type="Pfam" id="PF01288">
    <property type="entry name" value="HPPK"/>
    <property type="match status" value="1"/>
</dbReference>
<proteinExistence type="inferred from homology"/>
<dbReference type="GO" id="GO:0046654">
    <property type="term" value="P:tetrahydrofolate biosynthetic process"/>
    <property type="evidence" value="ECO:0007669"/>
    <property type="project" value="UniProtKB-UniPathway"/>
</dbReference>
<reference evidence="14 15" key="1">
    <citation type="submission" date="2017-08" db="EMBL/GenBank/DDBJ databases">
        <title>Infants hospitalized years apart are colonized by the same room-sourced microbial strains.</title>
        <authorList>
            <person name="Brooks B."/>
            <person name="Olm M.R."/>
            <person name="Firek B.A."/>
            <person name="Baker R."/>
            <person name="Thomas B.C."/>
            <person name="Morowitz M.J."/>
            <person name="Banfield J.F."/>
        </authorList>
    </citation>
    <scope>NUCLEOTIDE SEQUENCE [LARGE SCALE GENOMIC DNA]</scope>
    <source>
        <strain evidence="14">S2_005_003_R2_43</strain>
    </source>
</reference>
<accession>A0A2W5LWW1</accession>
<dbReference type="GO" id="GO:0005524">
    <property type="term" value="F:ATP binding"/>
    <property type="evidence" value="ECO:0007669"/>
    <property type="project" value="UniProtKB-KW"/>
</dbReference>
<evidence type="ECO:0000256" key="2">
    <source>
        <dbReference type="ARBA" id="ARBA00005810"/>
    </source>
</evidence>
<evidence type="ECO:0000256" key="7">
    <source>
        <dbReference type="ARBA" id="ARBA00022777"/>
    </source>
</evidence>
<evidence type="ECO:0000256" key="3">
    <source>
        <dbReference type="ARBA" id="ARBA00013253"/>
    </source>
</evidence>
<evidence type="ECO:0000256" key="10">
    <source>
        <dbReference type="ARBA" id="ARBA00029409"/>
    </source>
</evidence>
<evidence type="ECO:0000256" key="5">
    <source>
        <dbReference type="ARBA" id="ARBA00022679"/>
    </source>
</evidence>
<dbReference type="PANTHER" id="PTHR43071">
    <property type="entry name" value="2-AMINO-4-HYDROXY-6-HYDROXYMETHYLDIHYDROPTERIDINE PYROPHOSPHOKINASE"/>
    <property type="match status" value="1"/>
</dbReference>
<dbReference type="AlphaFoldDB" id="A0A2W5LWW1"/>
<dbReference type="PANTHER" id="PTHR43071:SF1">
    <property type="entry name" value="2-AMINO-4-HYDROXY-6-HYDROXYMETHYLDIHYDROPTERIDINE PYROPHOSPHOKINASE"/>
    <property type="match status" value="1"/>
</dbReference>
<keyword evidence="7 14" id="KW-0418">Kinase</keyword>
<comment type="function">
    <text evidence="10">Catalyzes the transfer of pyrophosphate from adenosine triphosphate (ATP) to 6-hydroxymethyl-7,8-dihydropterin, an enzymatic step in folate biosynthesis pathway.</text>
</comment>
<keyword evidence="9" id="KW-0289">Folate biosynthesis</keyword>
<comment type="pathway">
    <text evidence="1">Cofactor biosynthesis; tetrahydrofolate biosynthesis; 2-amino-4-hydroxy-6-hydroxymethyl-7,8-dihydropteridine diphosphate from 7,8-dihydroneopterin triphosphate: step 4/4.</text>
</comment>
<dbReference type="UniPathway" id="UPA00077">
    <property type="reaction ID" value="UER00155"/>
</dbReference>
<evidence type="ECO:0000256" key="9">
    <source>
        <dbReference type="ARBA" id="ARBA00022909"/>
    </source>
</evidence>
<dbReference type="CDD" id="cd00483">
    <property type="entry name" value="HPPK"/>
    <property type="match status" value="1"/>
</dbReference>
<name>A0A2W5LWW1_ANCNO</name>
<evidence type="ECO:0000256" key="8">
    <source>
        <dbReference type="ARBA" id="ARBA00022840"/>
    </source>
</evidence>
<evidence type="ECO:0000259" key="13">
    <source>
        <dbReference type="Pfam" id="PF01288"/>
    </source>
</evidence>
<dbReference type="Gene3D" id="3.30.70.560">
    <property type="entry name" value="7,8-Dihydro-6-hydroxymethylpterin-pyrophosphokinase HPPK"/>
    <property type="match status" value="1"/>
</dbReference>
<comment type="similarity">
    <text evidence="2">Belongs to the HPPK family.</text>
</comment>
<dbReference type="SUPFAM" id="SSF55083">
    <property type="entry name" value="6-hydroxymethyl-7,8-dihydropterin pyrophosphokinase, HPPK"/>
    <property type="match status" value="1"/>
</dbReference>